<keyword evidence="2" id="KW-1185">Reference proteome</keyword>
<dbReference type="InterPro" id="IPR027417">
    <property type="entry name" value="P-loop_NTPase"/>
</dbReference>
<dbReference type="EMBL" id="FPBV01000033">
    <property type="protein sequence ID" value="SFV07027.1"/>
    <property type="molecule type" value="Genomic_DNA"/>
</dbReference>
<name>A0A1I7LBC2_9BACL</name>
<reference evidence="2" key="1">
    <citation type="submission" date="2016-10" db="EMBL/GenBank/DDBJ databases">
        <authorList>
            <person name="Varghese N."/>
        </authorList>
    </citation>
    <scope>NUCLEOTIDE SEQUENCE [LARGE SCALE GENOMIC DNA]</scope>
    <source>
        <strain evidence="2">DSM 17980</strain>
    </source>
</reference>
<protein>
    <submittedName>
        <fullName evidence="1">Type II/IV secretion system protein</fullName>
    </submittedName>
</protein>
<dbReference type="RefSeq" id="WP_074956473.1">
    <property type="nucleotide sequence ID" value="NZ_FPBV01000033.1"/>
</dbReference>
<dbReference type="STRING" id="392015.SAMN05421543_13311"/>
<accession>A0A1I7LBC2</accession>
<evidence type="ECO:0000313" key="1">
    <source>
        <dbReference type="EMBL" id="SFV07027.1"/>
    </source>
</evidence>
<evidence type="ECO:0000313" key="2">
    <source>
        <dbReference type="Proteomes" id="UP000183508"/>
    </source>
</evidence>
<sequence>MQRRMWTQDGTGKGGITIARDLIDLIRMNPQNAIVGEMHDGQAAMRATDVARMTSFPPSSTIHSTSPEKLIQEYMNMLMSSGETSSMSGR</sequence>
<dbReference type="AlphaFoldDB" id="A0A1I7LBC2"/>
<dbReference type="Proteomes" id="UP000183508">
    <property type="component" value="Unassembled WGS sequence"/>
</dbReference>
<gene>
    <name evidence="1" type="ORF">SAMN05421543_13311</name>
</gene>
<dbReference type="OrthoDB" id="9810761at2"/>
<organism evidence="1 2">
    <name type="scientific">Alicyclobacillus macrosporangiidus</name>
    <dbReference type="NCBI Taxonomy" id="392015"/>
    <lineage>
        <taxon>Bacteria</taxon>
        <taxon>Bacillati</taxon>
        <taxon>Bacillota</taxon>
        <taxon>Bacilli</taxon>
        <taxon>Bacillales</taxon>
        <taxon>Alicyclobacillaceae</taxon>
        <taxon>Alicyclobacillus</taxon>
    </lineage>
</organism>
<proteinExistence type="predicted"/>
<dbReference type="Gene3D" id="3.40.50.300">
    <property type="entry name" value="P-loop containing nucleotide triphosphate hydrolases"/>
    <property type="match status" value="1"/>
</dbReference>